<accession>A0AAX1UL13</accession>
<name>A0AAX1UL13_CERSP</name>
<reference evidence="1 2" key="1">
    <citation type="submission" date="2018-08" db="EMBL/GenBank/DDBJ databases">
        <title>Draft genome sequence of Rhodobacter sphaeroides FY.</title>
        <authorList>
            <person name="Rayyan A."/>
            <person name="Meyer T.E."/>
            <person name="Kyndt J.A."/>
        </authorList>
    </citation>
    <scope>NUCLEOTIDE SEQUENCE [LARGE SCALE GENOMIC DNA]</scope>
    <source>
        <strain evidence="1 2">FY</strain>
    </source>
</reference>
<protein>
    <submittedName>
        <fullName evidence="1">Uncharacterized protein</fullName>
    </submittedName>
</protein>
<sequence length="71" mass="8186">MGSERIDRQSQSMAGIPNNELCIGRRIWNRLRYSKDPSTGRKISRLRSHHCGALVKSRVSMAGFLNRLRRC</sequence>
<gene>
    <name evidence="1" type="ORF">D1114_12440</name>
</gene>
<evidence type="ECO:0000313" key="2">
    <source>
        <dbReference type="Proteomes" id="UP000266305"/>
    </source>
</evidence>
<dbReference type="Proteomes" id="UP000266305">
    <property type="component" value="Unassembled WGS sequence"/>
</dbReference>
<proteinExistence type="predicted"/>
<organism evidence="1 2">
    <name type="scientific">Cereibacter sphaeroides</name>
    <name type="common">Rhodobacter sphaeroides</name>
    <dbReference type="NCBI Taxonomy" id="1063"/>
    <lineage>
        <taxon>Bacteria</taxon>
        <taxon>Pseudomonadati</taxon>
        <taxon>Pseudomonadota</taxon>
        <taxon>Alphaproteobacteria</taxon>
        <taxon>Rhodobacterales</taxon>
        <taxon>Paracoccaceae</taxon>
        <taxon>Cereibacter</taxon>
    </lineage>
</organism>
<evidence type="ECO:0000313" key="1">
    <source>
        <dbReference type="EMBL" id="RHZ94548.1"/>
    </source>
</evidence>
<dbReference type="AlphaFoldDB" id="A0AAX1UL13"/>
<dbReference type="EMBL" id="QWGP01000012">
    <property type="protein sequence ID" value="RHZ94548.1"/>
    <property type="molecule type" value="Genomic_DNA"/>
</dbReference>
<comment type="caution">
    <text evidence="1">The sequence shown here is derived from an EMBL/GenBank/DDBJ whole genome shotgun (WGS) entry which is preliminary data.</text>
</comment>